<gene>
    <name evidence="3" type="ORF">C8F04DRAFT_554374</name>
    <name evidence="2" type="ORF">C8F04DRAFT_649567</name>
</gene>
<dbReference type="Proteomes" id="UP001218188">
    <property type="component" value="Unassembled WGS sequence"/>
</dbReference>
<comment type="caution">
    <text evidence="2">The sequence shown here is derived from an EMBL/GenBank/DDBJ whole genome shotgun (WGS) entry which is preliminary data.</text>
</comment>
<protein>
    <submittedName>
        <fullName evidence="2">Uncharacterized protein</fullName>
    </submittedName>
</protein>
<dbReference type="EMBL" id="JARJCM010000071">
    <property type="protein sequence ID" value="KAJ7032613.1"/>
    <property type="molecule type" value="Genomic_DNA"/>
</dbReference>
<evidence type="ECO:0000313" key="3">
    <source>
        <dbReference type="EMBL" id="KAJ7034806.1"/>
    </source>
</evidence>
<proteinExistence type="predicted"/>
<dbReference type="AlphaFoldDB" id="A0AAD6SUF2"/>
<evidence type="ECO:0000313" key="2">
    <source>
        <dbReference type="EMBL" id="KAJ7032613.1"/>
    </source>
</evidence>
<feature type="transmembrane region" description="Helical" evidence="1">
    <location>
        <begin position="130"/>
        <end position="152"/>
    </location>
</feature>
<dbReference type="EMBL" id="JARJCM010000054">
    <property type="protein sequence ID" value="KAJ7034806.1"/>
    <property type="molecule type" value="Genomic_DNA"/>
</dbReference>
<evidence type="ECO:0000256" key="1">
    <source>
        <dbReference type="SAM" id="Phobius"/>
    </source>
</evidence>
<name>A0AAD6SUF2_9AGAR</name>
<reference evidence="2" key="1">
    <citation type="submission" date="2023-03" db="EMBL/GenBank/DDBJ databases">
        <title>Massive genome expansion in bonnet fungi (Mycena s.s.) driven by repeated elements and novel gene families across ecological guilds.</title>
        <authorList>
            <consortium name="Lawrence Berkeley National Laboratory"/>
            <person name="Harder C.B."/>
            <person name="Miyauchi S."/>
            <person name="Viragh M."/>
            <person name="Kuo A."/>
            <person name="Thoen E."/>
            <person name="Andreopoulos B."/>
            <person name="Lu D."/>
            <person name="Skrede I."/>
            <person name="Drula E."/>
            <person name="Henrissat B."/>
            <person name="Morin E."/>
            <person name="Kohler A."/>
            <person name="Barry K."/>
            <person name="LaButti K."/>
            <person name="Morin E."/>
            <person name="Salamov A."/>
            <person name="Lipzen A."/>
            <person name="Mereny Z."/>
            <person name="Hegedus B."/>
            <person name="Baldrian P."/>
            <person name="Stursova M."/>
            <person name="Weitz H."/>
            <person name="Taylor A."/>
            <person name="Grigoriev I.V."/>
            <person name="Nagy L.G."/>
            <person name="Martin F."/>
            <person name="Kauserud H."/>
        </authorList>
    </citation>
    <scope>NUCLEOTIDE SEQUENCE</scope>
    <source>
        <strain evidence="2">CBHHK200</strain>
    </source>
</reference>
<keyword evidence="1" id="KW-0472">Membrane</keyword>
<evidence type="ECO:0000313" key="4">
    <source>
        <dbReference type="Proteomes" id="UP001218188"/>
    </source>
</evidence>
<sequence length="221" mass="24867">MPILRCRLHMRTLRRSGWVWPGSNLPLRPFHGRRRHVPAARTRHLWCHDCGEDVPAVCASKPFTSRTLTHTSLQYISRTDTSVLSRVNTHYALLLNYAAICSPVSIMALYMVERKVIPAASVTCRATMFTSWQCIPLGINFVFPYVLAVTAFSASQFLRRRALAIHGSALVAVPPPVPRPWLWLDKDVPAWRAPHLAEFESPVSVEDGVAERHNTKLPALA</sequence>
<organism evidence="2 4">
    <name type="scientific">Mycena alexandri</name>
    <dbReference type="NCBI Taxonomy" id="1745969"/>
    <lineage>
        <taxon>Eukaryota</taxon>
        <taxon>Fungi</taxon>
        <taxon>Dikarya</taxon>
        <taxon>Basidiomycota</taxon>
        <taxon>Agaricomycotina</taxon>
        <taxon>Agaricomycetes</taxon>
        <taxon>Agaricomycetidae</taxon>
        <taxon>Agaricales</taxon>
        <taxon>Marasmiineae</taxon>
        <taxon>Mycenaceae</taxon>
        <taxon>Mycena</taxon>
    </lineage>
</organism>
<keyword evidence="1" id="KW-1133">Transmembrane helix</keyword>
<keyword evidence="4" id="KW-1185">Reference proteome</keyword>
<keyword evidence="1" id="KW-0812">Transmembrane</keyword>
<accession>A0AAD6SUF2</accession>
<feature type="transmembrane region" description="Helical" evidence="1">
    <location>
        <begin position="91"/>
        <end position="110"/>
    </location>
</feature>